<keyword evidence="2" id="KW-1185">Reference proteome</keyword>
<protein>
    <submittedName>
        <fullName evidence="1">Uncharacterized protein</fullName>
    </submittedName>
</protein>
<reference evidence="2" key="1">
    <citation type="submission" date="2014-09" db="EMBL/GenBank/DDBJ databases">
        <authorList>
            <person name="Sharma Rahul"/>
            <person name="Thines Marco"/>
        </authorList>
    </citation>
    <scope>NUCLEOTIDE SEQUENCE [LARGE SCALE GENOMIC DNA]</scope>
</reference>
<sequence length="51" mass="5947">MRRGSHTEDDVKGYIPNQERFKQFSHLKIKTICIINASSKIDAINLEENTR</sequence>
<organism evidence="1 2">
    <name type="scientific">Plasmopara halstedii</name>
    <name type="common">Downy mildew of sunflower</name>
    <dbReference type="NCBI Taxonomy" id="4781"/>
    <lineage>
        <taxon>Eukaryota</taxon>
        <taxon>Sar</taxon>
        <taxon>Stramenopiles</taxon>
        <taxon>Oomycota</taxon>
        <taxon>Peronosporomycetes</taxon>
        <taxon>Peronosporales</taxon>
        <taxon>Peronosporaceae</taxon>
        <taxon>Plasmopara</taxon>
    </lineage>
</organism>
<accession>A0A0P1AKH9</accession>
<dbReference type="Proteomes" id="UP000054928">
    <property type="component" value="Unassembled WGS sequence"/>
</dbReference>
<evidence type="ECO:0000313" key="2">
    <source>
        <dbReference type="Proteomes" id="UP000054928"/>
    </source>
</evidence>
<dbReference type="AlphaFoldDB" id="A0A0P1AKH9"/>
<name>A0A0P1AKH9_PLAHL</name>
<evidence type="ECO:0000313" key="1">
    <source>
        <dbReference type="EMBL" id="CEG41537.1"/>
    </source>
</evidence>
<dbReference type="GeneID" id="36406932"/>
<proteinExistence type="predicted"/>
<dbReference type="RefSeq" id="XP_024577906.1">
    <property type="nucleotide sequence ID" value="XM_024727317.1"/>
</dbReference>
<dbReference type="EMBL" id="CCYD01000553">
    <property type="protein sequence ID" value="CEG41537.1"/>
    <property type="molecule type" value="Genomic_DNA"/>
</dbReference>